<reference evidence="12" key="1">
    <citation type="submission" date="2013-02" db="EMBL/GenBank/DDBJ databases">
        <authorList>
            <person name="Cross G.A.M."/>
            <person name="Kim H.-S."/>
            <person name="Wickstead B."/>
        </authorList>
    </citation>
    <scope>NUCLEOTIDE SEQUENCE</scope>
    <source>
        <strain evidence="12">Lister 427</strain>
    </source>
</reference>
<dbReference type="InterPro" id="IPR027446">
    <property type="entry name" value="VSG_C_dom_sf"/>
</dbReference>
<keyword evidence="9" id="KW-0732">Signal</keyword>
<dbReference type="GO" id="GO:0005886">
    <property type="term" value="C:plasma membrane"/>
    <property type="evidence" value="ECO:0007669"/>
    <property type="project" value="UniProtKB-SubCell"/>
</dbReference>
<evidence type="ECO:0000259" key="11">
    <source>
        <dbReference type="Pfam" id="PF10659"/>
    </source>
</evidence>
<dbReference type="Gene3D" id="3.90.150.10">
    <property type="entry name" value="Variant Surface Glycoprotein, subunit A domain 1"/>
    <property type="match status" value="1"/>
</dbReference>
<feature type="domain" description="Trypanosome variant surface glycoprotein C-terminal" evidence="11">
    <location>
        <begin position="410"/>
        <end position="470"/>
    </location>
</feature>
<evidence type="ECO:0000256" key="6">
    <source>
        <dbReference type="ARBA" id="ARBA00023180"/>
    </source>
</evidence>
<dbReference type="InterPro" id="IPR001812">
    <property type="entry name" value="Trypano_VSG_A_N_dom"/>
</dbReference>
<dbReference type="SUPFAM" id="SSF58087">
    <property type="entry name" value="Variant surface glycoprotein (N-terminal domain)"/>
    <property type="match status" value="1"/>
</dbReference>
<dbReference type="Pfam" id="PF00913">
    <property type="entry name" value="Trypan_glycop"/>
    <property type="match status" value="1"/>
</dbReference>
<evidence type="ECO:0000256" key="3">
    <source>
        <dbReference type="ARBA" id="ARBA00022475"/>
    </source>
</evidence>
<evidence type="ECO:0000259" key="10">
    <source>
        <dbReference type="Pfam" id="PF00913"/>
    </source>
</evidence>
<evidence type="ECO:0000313" key="12">
    <source>
        <dbReference type="EMBL" id="AGH60088.1"/>
    </source>
</evidence>
<evidence type="ECO:0000256" key="7">
    <source>
        <dbReference type="ARBA" id="ARBA00023288"/>
    </source>
</evidence>
<dbReference type="GO" id="GO:0098552">
    <property type="term" value="C:side of membrane"/>
    <property type="evidence" value="ECO:0007669"/>
    <property type="project" value="UniProtKB-KW"/>
</dbReference>
<dbReference type="SUPFAM" id="SSF118251">
    <property type="entry name" value="Variant surface glycoprotein MITAT 1.2, VSG 221, C-terminal domain"/>
    <property type="match status" value="1"/>
</dbReference>
<organism evidence="12">
    <name type="scientific">Trypanosoma brucei</name>
    <dbReference type="NCBI Taxonomy" id="5691"/>
    <lineage>
        <taxon>Eukaryota</taxon>
        <taxon>Discoba</taxon>
        <taxon>Euglenozoa</taxon>
        <taxon>Kinetoplastea</taxon>
        <taxon>Metakinetoplastina</taxon>
        <taxon>Trypanosomatida</taxon>
        <taxon>Trypanosomatidae</taxon>
        <taxon>Trypanosoma</taxon>
    </lineage>
</organism>
<feature type="domain" description="Trypanosome variant surface glycoprotein A-type N-terminal" evidence="10">
    <location>
        <begin position="6"/>
        <end position="370"/>
    </location>
</feature>
<feature type="signal peptide" evidence="9">
    <location>
        <begin position="1"/>
        <end position="20"/>
    </location>
</feature>
<dbReference type="EMBL" id="KC612657">
    <property type="protein sequence ID" value="AGH60088.1"/>
    <property type="molecule type" value="Genomic_DNA"/>
</dbReference>
<dbReference type="InterPro" id="IPR019609">
    <property type="entry name" value="Variant_surf_glycoprt_trypan_C"/>
</dbReference>
<evidence type="ECO:0000256" key="8">
    <source>
        <dbReference type="SAM" id="MobiDB-lite"/>
    </source>
</evidence>
<proteinExistence type="predicted"/>
<keyword evidence="3" id="KW-1003">Cell membrane</keyword>
<evidence type="ECO:0000256" key="2">
    <source>
        <dbReference type="ARBA" id="ARBA00004609"/>
    </source>
</evidence>
<comment type="subcellular location">
    <subcellularLocation>
        <location evidence="2">Cell membrane</location>
        <topology evidence="2">Lipid-anchor</topology>
        <topology evidence="2">GPI-anchor</topology>
    </subcellularLocation>
</comment>
<evidence type="ECO:0000256" key="5">
    <source>
        <dbReference type="ARBA" id="ARBA00023136"/>
    </source>
</evidence>
<dbReference type="Gene3D" id="1.10.470.10">
    <property type="entry name" value="Variant Surface Glycoprotein, subunit A, domain 2"/>
    <property type="match status" value="1"/>
</dbReference>
<name>M4SUQ0_9TRYP</name>
<dbReference type="AlphaFoldDB" id="M4SUQ0"/>
<keyword evidence="5" id="KW-0472">Membrane</keyword>
<evidence type="ECO:0000256" key="9">
    <source>
        <dbReference type="SAM" id="SignalP"/>
    </source>
</evidence>
<dbReference type="Gene3D" id="4.10.110.20">
    <property type="entry name" value="Variant surface glycoprotein MITAT 1.2, VSG 221, C-terminal domain"/>
    <property type="match status" value="1"/>
</dbReference>
<keyword evidence="4" id="KW-0336">GPI-anchor</keyword>
<evidence type="ECO:0000256" key="4">
    <source>
        <dbReference type="ARBA" id="ARBA00022622"/>
    </source>
</evidence>
<protein>
    <submittedName>
        <fullName evidence="12">Variant surface glycoprotein 1149</fullName>
    </submittedName>
</protein>
<reference evidence="12" key="2">
    <citation type="journal article" date="2014" name="Mol. Biochem. Parasitol.">
        <title>Capturing the variant surface glycoprotein repertoire (the VSGnome) of Trypanosoma brucei Lister 427.</title>
        <authorList>
            <person name="Cross G.A."/>
            <person name="Kim H.S."/>
            <person name="Wickstead B."/>
        </authorList>
    </citation>
    <scope>NUCLEOTIDE SEQUENCE</scope>
    <source>
        <strain evidence="12">Lister 427</strain>
    </source>
</reference>
<feature type="chain" id="PRO_5004057365" evidence="9">
    <location>
        <begin position="21"/>
        <end position="471"/>
    </location>
</feature>
<evidence type="ECO:0000256" key="1">
    <source>
        <dbReference type="ARBA" id="ARBA00002523"/>
    </source>
</evidence>
<comment type="function">
    <text evidence="1">VSG forms a coat on the surface of the parasite. The trypanosome evades the immune response of the host by expressing a series of antigenically distinct VSGs from an estimated 1000 VSG genes.</text>
</comment>
<sequence length="471" mass="51308">MRLAATLLILCLASAPPGHSANNHPLKTTTWKNLCDVYAAFKDRMAGTKLAQQSHRKLSLDMGLQQTRTQILHQSTSDAQARRRFAVLAFYLSFEAAAARKHTEGKTEPAFWNNLEKAGQLLGQIKEFLTIAAGPRQTSTKGRITANDGSETTGLKQGLTELGQAHGGCKALIGHTPDGLADSDVIDNQGLKKYASEASAQTSAAETGCKLLTLADNNGYVAGTSLGAGVEVAGGILKITPTTTNEQKLNDLAANPGAGSKAATAESWKGFSSPEEPVAAYANKGISSLKKEQHFKLAFRIFYGVAPETPEKQLQDQIDTVFGKDPENFTNNNWKLVDEYTLHKETAGKSAGTQLKEIKEPAVLEQILSETLHDREVREQKQQAEFLEVKRKLQAQNKSETAKEAAEAKCNKIDKDTECKTPCKWNGEEKDDKKKCTLSEEGKNKAEKAVEKTEEKDGKTSLDCKDKQQKD</sequence>
<dbReference type="VEuPathDB" id="TriTrypDB:Tb927.5.4770"/>
<keyword evidence="6" id="KW-0325">Glycoprotein</keyword>
<keyword evidence="7" id="KW-0449">Lipoprotein</keyword>
<dbReference type="Pfam" id="PF10659">
    <property type="entry name" value="Trypan_glycop_C"/>
    <property type="match status" value="1"/>
</dbReference>
<dbReference type="GO" id="GO:0042783">
    <property type="term" value="P:symbiont-mediated evasion of host immune response"/>
    <property type="evidence" value="ECO:0007669"/>
    <property type="project" value="InterPro"/>
</dbReference>
<feature type="region of interest" description="Disordered" evidence="8">
    <location>
        <begin position="427"/>
        <end position="471"/>
    </location>
</feature>
<dbReference type="VEuPathDB" id="TriTrypDB:Tb427_000156400"/>
<accession>M4SUQ0</accession>